<comment type="caution">
    <text evidence="1">The sequence shown here is derived from an EMBL/GenBank/DDBJ whole genome shotgun (WGS) entry which is preliminary data.</text>
</comment>
<evidence type="ECO:0000313" key="1">
    <source>
        <dbReference type="EMBL" id="KKN78811.1"/>
    </source>
</evidence>
<dbReference type="AlphaFoldDB" id="A0A0F9VZJ5"/>
<name>A0A0F9VZJ5_9ZZZZ</name>
<reference evidence="1" key="1">
    <citation type="journal article" date="2015" name="Nature">
        <title>Complex archaea that bridge the gap between prokaryotes and eukaryotes.</title>
        <authorList>
            <person name="Spang A."/>
            <person name="Saw J.H."/>
            <person name="Jorgensen S.L."/>
            <person name="Zaremba-Niedzwiedzka K."/>
            <person name="Martijn J."/>
            <person name="Lind A.E."/>
            <person name="van Eijk R."/>
            <person name="Schleper C."/>
            <person name="Guy L."/>
            <person name="Ettema T.J."/>
        </authorList>
    </citation>
    <scope>NUCLEOTIDE SEQUENCE</scope>
</reference>
<gene>
    <name evidence="1" type="ORF">LCGC14_0345830</name>
</gene>
<proteinExistence type="predicted"/>
<protein>
    <submittedName>
        <fullName evidence="1">Uncharacterized protein</fullName>
    </submittedName>
</protein>
<accession>A0A0F9VZJ5</accession>
<sequence length="51" mass="6176">MAHIIPDDWKFEIRPVCEDKYLVKVFIHKTSGCEFSEREYLKRTRNERCSA</sequence>
<dbReference type="EMBL" id="LAZR01000256">
    <property type="protein sequence ID" value="KKN78811.1"/>
    <property type="molecule type" value="Genomic_DNA"/>
</dbReference>
<organism evidence="1">
    <name type="scientific">marine sediment metagenome</name>
    <dbReference type="NCBI Taxonomy" id="412755"/>
    <lineage>
        <taxon>unclassified sequences</taxon>
        <taxon>metagenomes</taxon>
        <taxon>ecological metagenomes</taxon>
    </lineage>
</organism>